<feature type="signal peptide" evidence="2">
    <location>
        <begin position="1"/>
        <end position="23"/>
    </location>
</feature>
<feature type="compositionally biased region" description="Low complexity" evidence="1">
    <location>
        <begin position="205"/>
        <end position="214"/>
    </location>
</feature>
<evidence type="ECO:0000256" key="2">
    <source>
        <dbReference type="SAM" id="SignalP"/>
    </source>
</evidence>
<gene>
    <name evidence="3" type="primary">cpaD</name>
    <name evidence="3" type="ORF">IZ6_27670</name>
</gene>
<keyword evidence="2" id="KW-0732">Signal</keyword>
<dbReference type="Proteomes" id="UP000515317">
    <property type="component" value="Chromosome"/>
</dbReference>
<evidence type="ECO:0000313" key="3">
    <source>
        <dbReference type="EMBL" id="BCJ92032.1"/>
    </source>
</evidence>
<name>A0A6S6QXM5_9HYPH</name>
<feature type="region of interest" description="Disordered" evidence="1">
    <location>
        <begin position="195"/>
        <end position="239"/>
    </location>
</feature>
<reference evidence="3 4" key="1">
    <citation type="submission" date="2020-08" db="EMBL/GenBank/DDBJ databases">
        <title>Genome sequence of Rhizobiales bacterium strain IZ6.</title>
        <authorList>
            <person name="Nakai R."/>
            <person name="Naganuma T."/>
        </authorList>
    </citation>
    <scope>NUCLEOTIDE SEQUENCE [LARGE SCALE GENOMIC DNA]</scope>
    <source>
        <strain evidence="3 4">IZ6</strain>
    </source>
</reference>
<evidence type="ECO:0000313" key="4">
    <source>
        <dbReference type="Proteomes" id="UP000515317"/>
    </source>
</evidence>
<dbReference type="KEGG" id="tso:IZ6_27670"/>
<accession>A0A6S6QXM5</accession>
<dbReference type="InterPro" id="IPR013361">
    <property type="entry name" value="Pilus_CpaD"/>
</dbReference>
<dbReference type="Pfam" id="PF09476">
    <property type="entry name" value="Pilus_CpaD"/>
    <property type="match status" value="1"/>
</dbReference>
<dbReference type="AlphaFoldDB" id="A0A6S6QXM5"/>
<dbReference type="EMBL" id="AP023361">
    <property type="protein sequence ID" value="BCJ92032.1"/>
    <property type="molecule type" value="Genomic_DNA"/>
</dbReference>
<dbReference type="PROSITE" id="PS51257">
    <property type="entry name" value="PROKAR_LIPOPROTEIN"/>
    <property type="match status" value="1"/>
</dbReference>
<dbReference type="NCBIfam" id="TIGR02522">
    <property type="entry name" value="pilus_cpaD"/>
    <property type="match status" value="1"/>
</dbReference>
<protein>
    <submittedName>
        <fullName evidence="3">Pilus assembly protein CpaD</fullName>
    </submittedName>
</protein>
<dbReference type="InterPro" id="IPR019027">
    <property type="entry name" value="Pilus_biogenesis_CpaD-related"/>
</dbReference>
<feature type="chain" id="PRO_5028111266" evidence="2">
    <location>
        <begin position="24"/>
        <end position="239"/>
    </location>
</feature>
<evidence type="ECO:0000256" key="1">
    <source>
        <dbReference type="SAM" id="MobiDB-lite"/>
    </source>
</evidence>
<sequence>MIMRAPILSLSLLAALTLGVAGCASQRNGDYTSAIPDDHRIRHPINVTRGLSTMDLLPGGGPSGLTDRQVADIQAFAADWQKRGRGKLTIQVPRGADRLTDKQSANAAREIRRIFGINGIPASAVSTVIYQADGPGHLAPVRLEFPVLEAKVPHPCGQWPGDIGYRDPTESNRNRSDWNLGCAVQQNLAAQVEDPEDFIRPRAESSASATRRSTVIGKYGKGEPTVTTYPKETVDTKSD</sequence>
<proteinExistence type="predicted"/>
<organism evidence="3 4">
    <name type="scientific">Terrihabitans soli</name>
    <dbReference type="NCBI Taxonomy" id="708113"/>
    <lineage>
        <taxon>Bacteria</taxon>
        <taxon>Pseudomonadati</taxon>
        <taxon>Pseudomonadota</taxon>
        <taxon>Alphaproteobacteria</taxon>
        <taxon>Hyphomicrobiales</taxon>
        <taxon>Terrihabitans</taxon>
    </lineage>
</organism>
<keyword evidence="4" id="KW-1185">Reference proteome</keyword>